<dbReference type="Proteomes" id="UP001470230">
    <property type="component" value="Unassembled WGS sequence"/>
</dbReference>
<feature type="transmembrane region" description="Helical" evidence="6">
    <location>
        <begin position="334"/>
        <end position="352"/>
    </location>
</feature>
<feature type="transmembrane region" description="Helical" evidence="6">
    <location>
        <begin position="23"/>
        <end position="48"/>
    </location>
</feature>
<dbReference type="PANTHER" id="PTHR10383:SF9">
    <property type="entry name" value="SERINE INCORPORATOR, ISOFORM F"/>
    <property type="match status" value="1"/>
</dbReference>
<dbReference type="Pfam" id="PF03348">
    <property type="entry name" value="Serinc"/>
    <property type="match status" value="2"/>
</dbReference>
<sequence length="363" mass="41812">MDKYSQLDSPTSDSILPLRRANIFYSIQLLIFGIICLIFFYVPNSWLIKITRIEGSSKTAIAFSFTTRISFSLCLWYIAHGLITLGNNDLHDSCQLKAHSLFLSIHEIFLICIIFGCLFLPEKFVSTFFKISIFISAIYLIFQFFVLHDMFDKLNLKFYTEEKIVLPIIILILFSSLSISLFIVSFICFKCTESRLIIGLNLLLCVIIVIVSFFLEDQSVITASMISSYIAYITFTASMVDYDCCSFSHKAISITFEIISVAFILNFLLWNSFNLTGQVNLLTCTDRDESSFSLTYFHFVLAFASCFVTMIVTNWGDPNGSHFYNQGVQVWIKWTLVTISWIILTLYVWSFFARKCCPDREFD</sequence>
<feature type="transmembrane region" description="Helical" evidence="6">
    <location>
        <begin position="252"/>
        <end position="273"/>
    </location>
</feature>
<feature type="transmembrane region" description="Helical" evidence="6">
    <location>
        <begin position="293"/>
        <end position="313"/>
    </location>
</feature>
<dbReference type="PANTHER" id="PTHR10383">
    <property type="entry name" value="SERINE INCORPORATOR"/>
    <property type="match status" value="1"/>
</dbReference>
<evidence type="ECO:0000313" key="7">
    <source>
        <dbReference type="EMBL" id="KAK8863720.1"/>
    </source>
</evidence>
<gene>
    <name evidence="7" type="ORF">M9Y10_011410</name>
</gene>
<keyword evidence="4 6" id="KW-1133">Transmembrane helix</keyword>
<dbReference type="InterPro" id="IPR005016">
    <property type="entry name" value="TDE1/TMS"/>
</dbReference>
<evidence type="ECO:0000256" key="1">
    <source>
        <dbReference type="ARBA" id="ARBA00004141"/>
    </source>
</evidence>
<keyword evidence="3 6" id="KW-0812">Transmembrane</keyword>
<comment type="similarity">
    <text evidence="2">Belongs to the TDE1 family.</text>
</comment>
<evidence type="ECO:0000313" key="8">
    <source>
        <dbReference type="Proteomes" id="UP001470230"/>
    </source>
</evidence>
<evidence type="ECO:0000256" key="4">
    <source>
        <dbReference type="ARBA" id="ARBA00022989"/>
    </source>
</evidence>
<proteinExistence type="inferred from homology"/>
<dbReference type="EMBL" id="JAPFFF010000017">
    <property type="protein sequence ID" value="KAK8863720.1"/>
    <property type="molecule type" value="Genomic_DNA"/>
</dbReference>
<protein>
    <submittedName>
        <fullName evidence="7">Serine incorporator 3</fullName>
    </submittedName>
</protein>
<reference evidence="7 8" key="1">
    <citation type="submission" date="2024-04" db="EMBL/GenBank/DDBJ databases">
        <title>Tritrichomonas musculus Genome.</title>
        <authorList>
            <person name="Alves-Ferreira E."/>
            <person name="Grigg M."/>
            <person name="Lorenzi H."/>
            <person name="Galac M."/>
        </authorList>
    </citation>
    <scope>NUCLEOTIDE SEQUENCE [LARGE SCALE GENOMIC DNA]</scope>
    <source>
        <strain evidence="7 8">EAF2021</strain>
    </source>
</reference>
<feature type="transmembrane region" description="Helical" evidence="6">
    <location>
        <begin position="166"/>
        <end position="189"/>
    </location>
</feature>
<accession>A0ABR2IKY6</accession>
<feature type="transmembrane region" description="Helical" evidence="6">
    <location>
        <begin position="127"/>
        <end position="146"/>
    </location>
</feature>
<evidence type="ECO:0000256" key="3">
    <source>
        <dbReference type="ARBA" id="ARBA00022692"/>
    </source>
</evidence>
<keyword evidence="5 6" id="KW-0472">Membrane</keyword>
<comment type="subcellular location">
    <subcellularLocation>
        <location evidence="1">Membrane</location>
        <topology evidence="1">Multi-pass membrane protein</topology>
    </subcellularLocation>
</comment>
<organism evidence="7 8">
    <name type="scientific">Tritrichomonas musculus</name>
    <dbReference type="NCBI Taxonomy" id="1915356"/>
    <lineage>
        <taxon>Eukaryota</taxon>
        <taxon>Metamonada</taxon>
        <taxon>Parabasalia</taxon>
        <taxon>Tritrichomonadida</taxon>
        <taxon>Tritrichomonadidae</taxon>
        <taxon>Tritrichomonas</taxon>
    </lineage>
</organism>
<feature type="transmembrane region" description="Helical" evidence="6">
    <location>
        <begin position="196"/>
        <end position="215"/>
    </location>
</feature>
<evidence type="ECO:0000256" key="5">
    <source>
        <dbReference type="ARBA" id="ARBA00023136"/>
    </source>
</evidence>
<feature type="transmembrane region" description="Helical" evidence="6">
    <location>
        <begin position="60"/>
        <end position="79"/>
    </location>
</feature>
<feature type="transmembrane region" description="Helical" evidence="6">
    <location>
        <begin position="99"/>
        <end position="120"/>
    </location>
</feature>
<evidence type="ECO:0000256" key="2">
    <source>
        <dbReference type="ARBA" id="ARBA00006665"/>
    </source>
</evidence>
<evidence type="ECO:0000256" key="6">
    <source>
        <dbReference type="SAM" id="Phobius"/>
    </source>
</evidence>
<name>A0ABR2IKY6_9EUKA</name>
<comment type="caution">
    <text evidence="7">The sequence shown here is derived from an EMBL/GenBank/DDBJ whole genome shotgun (WGS) entry which is preliminary data.</text>
</comment>
<keyword evidence="8" id="KW-1185">Reference proteome</keyword>